<protein>
    <submittedName>
        <fullName evidence="1">Uncharacterized protein</fullName>
    </submittedName>
</protein>
<proteinExistence type="predicted"/>
<dbReference type="Proteomes" id="UP000235564">
    <property type="component" value="Unassembled WGS sequence"/>
</dbReference>
<accession>A0A2N6QQ19</accession>
<reference evidence="1 2" key="1">
    <citation type="submission" date="2017-09" db="EMBL/GenBank/DDBJ databases">
        <title>Bacterial strain isolated from the female urinary microbiota.</title>
        <authorList>
            <person name="Thomas-White K."/>
            <person name="Kumar N."/>
            <person name="Forster S."/>
            <person name="Putonti C."/>
            <person name="Lawley T."/>
            <person name="Wolfe A.J."/>
        </authorList>
    </citation>
    <scope>NUCLEOTIDE SEQUENCE [LARGE SCALE GENOMIC DNA]</scope>
    <source>
        <strain evidence="1 2">UMB0536</strain>
    </source>
</reference>
<sequence length="67" mass="7755">MQNVSLSSEEPPLWHEAHGCFRYMFYFMAAIISKTKNAMIEGRKDDTQQSKLSLLPFRCVEDAQNTI</sequence>
<organism evidence="1 2">
    <name type="scientific">Hoylesella buccalis</name>
    <dbReference type="NCBI Taxonomy" id="28127"/>
    <lineage>
        <taxon>Bacteria</taxon>
        <taxon>Pseudomonadati</taxon>
        <taxon>Bacteroidota</taxon>
        <taxon>Bacteroidia</taxon>
        <taxon>Bacteroidales</taxon>
        <taxon>Prevotellaceae</taxon>
        <taxon>Hoylesella</taxon>
    </lineage>
</organism>
<gene>
    <name evidence="1" type="ORF">CJ231_07930</name>
</gene>
<dbReference type="AlphaFoldDB" id="A0A2N6QQ19"/>
<dbReference type="EMBL" id="PNGJ01000006">
    <property type="protein sequence ID" value="PMC23824.1"/>
    <property type="molecule type" value="Genomic_DNA"/>
</dbReference>
<evidence type="ECO:0000313" key="2">
    <source>
        <dbReference type="Proteomes" id="UP000235564"/>
    </source>
</evidence>
<comment type="caution">
    <text evidence="1">The sequence shown here is derived from an EMBL/GenBank/DDBJ whole genome shotgun (WGS) entry which is preliminary data.</text>
</comment>
<name>A0A2N6QQ19_9BACT</name>
<evidence type="ECO:0000313" key="1">
    <source>
        <dbReference type="EMBL" id="PMC23824.1"/>
    </source>
</evidence>